<sequence>MELHSVDDMRSNYVSQFDASSGKTTKCSDGQTTFRRMTTSRWATHHDRLRWARERRFDQIKLAAEALGVNEKTLQAHETGTRGTRGFPQALAEKYARGLGVSASWLMSGKGEPTSRTPETMRRVSVSGYLQAGVWSENHVLAPDEEFDVFIPDRPEFQGWPLYGAIVRGESMNQVYPAGTIVVLMRKHDGARDLVPGKRYHIDRAKPDGTRESTIKTVKIRREGEVWLVPESDDPAFQAAIPLNGGETGIEINFVAAWWRP</sequence>
<dbReference type="SMART" id="SM00530">
    <property type="entry name" value="HTH_XRE"/>
    <property type="match status" value="1"/>
</dbReference>
<dbReference type="EMBL" id="MCRJ01000103">
    <property type="protein sequence ID" value="ODN69213.1"/>
    <property type="molecule type" value="Genomic_DNA"/>
</dbReference>
<protein>
    <recommendedName>
        <fullName evidence="1">HTH cro/C1-type domain-containing protein</fullName>
    </recommendedName>
</protein>
<dbReference type="InterPro" id="IPR039418">
    <property type="entry name" value="LexA-like"/>
</dbReference>
<gene>
    <name evidence="2" type="ORF">A6302_03475</name>
</gene>
<feature type="domain" description="HTH cro/C1-type" evidence="1">
    <location>
        <begin position="64"/>
        <end position="106"/>
    </location>
</feature>
<comment type="caution">
    <text evidence="2">The sequence shown here is derived from an EMBL/GenBank/DDBJ whole genome shotgun (WGS) entry which is preliminary data.</text>
</comment>
<dbReference type="CDD" id="cd00093">
    <property type="entry name" value="HTH_XRE"/>
    <property type="match status" value="1"/>
</dbReference>
<dbReference type="PROSITE" id="PS50943">
    <property type="entry name" value="HTH_CROC1"/>
    <property type="match status" value="1"/>
</dbReference>
<dbReference type="Gene3D" id="2.10.109.10">
    <property type="entry name" value="Umud Fragment, subunit A"/>
    <property type="match status" value="1"/>
</dbReference>
<proteinExistence type="predicted"/>
<dbReference type="InterPro" id="IPR036286">
    <property type="entry name" value="LexA/Signal_pep-like_sf"/>
</dbReference>
<evidence type="ECO:0000313" key="2">
    <source>
        <dbReference type="EMBL" id="ODN69213.1"/>
    </source>
</evidence>
<dbReference type="Gene3D" id="1.10.260.40">
    <property type="entry name" value="lambda repressor-like DNA-binding domains"/>
    <property type="match status" value="1"/>
</dbReference>
<organism evidence="2 3">
    <name type="scientific">Methylobrevis pamukkalensis</name>
    <dbReference type="NCBI Taxonomy" id="1439726"/>
    <lineage>
        <taxon>Bacteria</taxon>
        <taxon>Pseudomonadati</taxon>
        <taxon>Pseudomonadota</taxon>
        <taxon>Alphaproteobacteria</taxon>
        <taxon>Hyphomicrobiales</taxon>
        <taxon>Pleomorphomonadaceae</taxon>
        <taxon>Methylobrevis</taxon>
    </lineage>
</organism>
<accession>A0A1E3GYT4</accession>
<dbReference type="CDD" id="cd06529">
    <property type="entry name" value="S24_LexA-like"/>
    <property type="match status" value="1"/>
</dbReference>
<dbReference type="SUPFAM" id="SSF47413">
    <property type="entry name" value="lambda repressor-like DNA-binding domains"/>
    <property type="match status" value="1"/>
</dbReference>
<dbReference type="OrthoDB" id="9792157at2"/>
<evidence type="ECO:0000313" key="3">
    <source>
        <dbReference type="Proteomes" id="UP000094622"/>
    </source>
</evidence>
<dbReference type="Proteomes" id="UP000094622">
    <property type="component" value="Unassembled WGS sequence"/>
</dbReference>
<dbReference type="AlphaFoldDB" id="A0A1E3GYT4"/>
<dbReference type="RefSeq" id="WP_141703830.1">
    <property type="nucleotide sequence ID" value="NZ_MCRJ01000103.1"/>
</dbReference>
<reference evidence="2 3" key="1">
    <citation type="submission" date="2016-07" db="EMBL/GenBank/DDBJ databases">
        <title>Draft Genome Sequence of Methylobrevis pamukkalensis PK2.</title>
        <authorList>
            <person name="Vasilenko O.V."/>
            <person name="Doronina N.V."/>
            <person name="Shmareva M.N."/>
            <person name="Tarlachkov S.V."/>
            <person name="Mustakhimov I."/>
            <person name="Trotsenko Y.A."/>
        </authorList>
    </citation>
    <scope>NUCLEOTIDE SEQUENCE [LARGE SCALE GENOMIC DNA]</scope>
    <source>
        <strain evidence="2 3">PK2</strain>
    </source>
</reference>
<keyword evidence="3" id="KW-1185">Reference proteome</keyword>
<name>A0A1E3GYT4_9HYPH</name>
<dbReference type="InterPro" id="IPR001387">
    <property type="entry name" value="Cro/C1-type_HTH"/>
</dbReference>
<dbReference type="GO" id="GO:0003677">
    <property type="term" value="F:DNA binding"/>
    <property type="evidence" value="ECO:0007669"/>
    <property type="project" value="InterPro"/>
</dbReference>
<dbReference type="InterPro" id="IPR010982">
    <property type="entry name" value="Lambda_DNA-bd_dom_sf"/>
</dbReference>
<dbReference type="SUPFAM" id="SSF51306">
    <property type="entry name" value="LexA/Signal peptidase"/>
    <property type="match status" value="1"/>
</dbReference>
<evidence type="ECO:0000259" key="1">
    <source>
        <dbReference type="PROSITE" id="PS50943"/>
    </source>
</evidence>